<name>A0A6G1LN54_9PEZI</name>
<feature type="compositionally biased region" description="Pro residues" evidence="1">
    <location>
        <begin position="19"/>
        <end position="28"/>
    </location>
</feature>
<evidence type="ECO:0000313" key="3">
    <source>
        <dbReference type="Proteomes" id="UP000799436"/>
    </source>
</evidence>
<feature type="compositionally biased region" description="Basic and acidic residues" evidence="1">
    <location>
        <begin position="143"/>
        <end position="156"/>
    </location>
</feature>
<keyword evidence="3" id="KW-1185">Reference proteome</keyword>
<feature type="compositionally biased region" description="Pro residues" evidence="1">
    <location>
        <begin position="63"/>
        <end position="75"/>
    </location>
</feature>
<gene>
    <name evidence="2" type="ORF">EJ03DRAFT_370425</name>
</gene>
<protein>
    <submittedName>
        <fullName evidence="2">Uncharacterized protein</fullName>
    </submittedName>
</protein>
<feature type="region of interest" description="Disordered" evidence="1">
    <location>
        <begin position="1"/>
        <end position="166"/>
    </location>
</feature>
<organism evidence="2 3">
    <name type="scientific">Teratosphaeria nubilosa</name>
    <dbReference type="NCBI Taxonomy" id="161662"/>
    <lineage>
        <taxon>Eukaryota</taxon>
        <taxon>Fungi</taxon>
        <taxon>Dikarya</taxon>
        <taxon>Ascomycota</taxon>
        <taxon>Pezizomycotina</taxon>
        <taxon>Dothideomycetes</taxon>
        <taxon>Dothideomycetidae</taxon>
        <taxon>Mycosphaerellales</taxon>
        <taxon>Teratosphaeriaceae</taxon>
        <taxon>Teratosphaeria</taxon>
    </lineage>
</organism>
<dbReference type="AlphaFoldDB" id="A0A6G1LN54"/>
<accession>A0A6G1LN54</accession>
<dbReference type="EMBL" id="ML995808">
    <property type="protein sequence ID" value="KAF2774337.1"/>
    <property type="molecule type" value="Genomic_DNA"/>
</dbReference>
<evidence type="ECO:0000256" key="1">
    <source>
        <dbReference type="SAM" id="MobiDB-lite"/>
    </source>
</evidence>
<feature type="compositionally biased region" description="Polar residues" evidence="1">
    <location>
        <begin position="32"/>
        <end position="44"/>
    </location>
</feature>
<evidence type="ECO:0000313" key="2">
    <source>
        <dbReference type="EMBL" id="KAF2774337.1"/>
    </source>
</evidence>
<dbReference type="Proteomes" id="UP000799436">
    <property type="component" value="Unassembled WGS sequence"/>
</dbReference>
<proteinExistence type="predicted"/>
<reference evidence="2" key="1">
    <citation type="journal article" date="2020" name="Stud. Mycol.">
        <title>101 Dothideomycetes genomes: a test case for predicting lifestyles and emergence of pathogens.</title>
        <authorList>
            <person name="Haridas S."/>
            <person name="Albert R."/>
            <person name="Binder M."/>
            <person name="Bloem J."/>
            <person name="Labutti K."/>
            <person name="Salamov A."/>
            <person name="Andreopoulos B."/>
            <person name="Baker S."/>
            <person name="Barry K."/>
            <person name="Bills G."/>
            <person name="Bluhm B."/>
            <person name="Cannon C."/>
            <person name="Castanera R."/>
            <person name="Culley D."/>
            <person name="Daum C."/>
            <person name="Ezra D."/>
            <person name="Gonzalez J."/>
            <person name="Henrissat B."/>
            <person name="Kuo A."/>
            <person name="Liang C."/>
            <person name="Lipzen A."/>
            <person name="Lutzoni F."/>
            <person name="Magnuson J."/>
            <person name="Mondo S."/>
            <person name="Nolan M."/>
            <person name="Ohm R."/>
            <person name="Pangilinan J."/>
            <person name="Park H.-J."/>
            <person name="Ramirez L."/>
            <person name="Alfaro M."/>
            <person name="Sun H."/>
            <person name="Tritt A."/>
            <person name="Yoshinaga Y."/>
            <person name="Zwiers L.-H."/>
            <person name="Turgeon B."/>
            <person name="Goodwin S."/>
            <person name="Spatafora J."/>
            <person name="Crous P."/>
            <person name="Grigoriev I."/>
        </authorList>
    </citation>
    <scope>NUCLEOTIDE SEQUENCE</scope>
    <source>
        <strain evidence="2">CBS 116005</strain>
    </source>
</reference>
<sequence length="166" mass="17856">MPPSLPPREGSQRLSRPRQLPPPAPHGPQPSTSSIHLPANNSAFVNPPPPPPSQGPQQLPRPGQQPPPPLAPHFPQPVRRRPASARPGEAERGFGPRSPSTPADLEGKPKPASGGHDVRPAQFSYPDEGNKSFTATSVPQFPGEDRRSRSARRVDLEVMGDDPMTR</sequence>